<proteinExistence type="inferred from homology"/>
<feature type="domain" description="DALR anticodon binding" evidence="11">
    <location>
        <begin position="494"/>
        <end position="611"/>
    </location>
</feature>
<sequence>MTIIQTLKNEIMRACLSANIDVNENDIHVEHPVDITNGDYSCNIAMIKAKQIGMLPRDMADKIIIALRANKNEHVEKVDVAGAGFINIFLNKKFFSDSIGVILNEKGEFGTNTRYGKQTWVIEHTSPNPNKAMHIGHLRNNVIGMTLGRLAKANGVTVKFDMIDNNRGIAIAKLMWGFLKFARLDDTTPIDLEYWRSHKNKWHTPESKRQCPDHFIDALYVLGAQDFGEDKSTESRVRQMVVDWENKDSMIRELWRHVIDYSYAGQKFTLNRLGSNWDKEWHEDEIYEKGKGLVSEGLSKGIFKKLEDGAILTNLSSYNIPDTIVQKSDGTSLYITQDIALTKLKKETYHADKLFWVIGPEQSLAMKQVFAICEQLGIGKVSDYTHISYGFMGLKDGAGNFEKMSSREGTTLFIDDLIDAVKVSFTKKERIREMKELSLPKEEKRRIVLDKEGTLEKIALGAVKFSILRVGRIQDMAFDIESSIDTEGDSGPYLQYTHARIQSLLEKANIQGLNSLQIISPVEWKTTDVERTLYKYPEIITSALDEYAPQYVATYLIELARAFNTFYGSTKILDSESSPDVITYKLAITKAVGQVIKNGLGILGIDVVERM</sequence>
<dbReference type="EC" id="6.1.1.19" evidence="9"/>
<evidence type="ECO:0000256" key="1">
    <source>
        <dbReference type="ARBA" id="ARBA00005594"/>
    </source>
</evidence>
<evidence type="ECO:0000256" key="2">
    <source>
        <dbReference type="ARBA" id="ARBA00022490"/>
    </source>
</evidence>
<accession>A0A1F6WQ45</accession>
<dbReference type="SMART" id="SM00836">
    <property type="entry name" value="DALR_1"/>
    <property type="match status" value="1"/>
</dbReference>
<comment type="subunit">
    <text evidence="9">Monomer.</text>
</comment>
<dbReference type="Gene3D" id="3.30.1360.70">
    <property type="entry name" value="Arginyl tRNA synthetase N-terminal domain"/>
    <property type="match status" value="1"/>
</dbReference>
<keyword evidence="4 9" id="KW-0547">Nucleotide-binding</keyword>
<reference evidence="13 14" key="1">
    <citation type="journal article" date="2016" name="Nat. Commun.">
        <title>Thousands of microbial genomes shed light on interconnected biogeochemical processes in an aquifer system.</title>
        <authorList>
            <person name="Anantharaman K."/>
            <person name="Brown C.T."/>
            <person name="Hug L.A."/>
            <person name="Sharon I."/>
            <person name="Castelle C.J."/>
            <person name="Probst A.J."/>
            <person name="Thomas B.C."/>
            <person name="Singh A."/>
            <person name="Wilkins M.J."/>
            <person name="Karaoz U."/>
            <person name="Brodie E.L."/>
            <person name="Williams K.H."/>
            <person name="Hubbard S.S."/>
            <person name="Banfield J.F."/>
        </authorList>
    </citation>
    <scope>NUCLEOTIDE SEQUENCE [LARGE SCALE GENOMIC DNA]</scope>
</reference>
<dbReference type="SUPFAM" id="SSF55190">
    <property type="entry name" value="Arginyl-tRNA synthetase (ArgRS), N-terminal 'additional' domain"/>
    <property type="match status" value="1"/>
</dbReference>
<dbReference type="InterPro" id="IPR009080">
    <property type="entry name" value="tRNAsynth_Ia_anticodon-bd"/>
</dbReference>
<keyword evidence="7 9" id="KW-0030">Aminoacyl-tRNA synthetase</keyword>
<dbReference type="AlphaFoldDB" id="A0A1F6WQ45"/>
<evidence type="ECO:0000256" key="7">
    <source>
        <dbReference type="ARBA" id="ARBA00023146"/>
    </source>
</evidence>
<evidence type="ECO:0000256" key="9">
    <source>
        <dbReference type="HAMAP-Rule" id="MF_00123"/>
    </source>
</evidence>
<dbReference type="InterPro" id="IPR008909">
    <property type="entry name" value="DALR_anticod-bd"/>
</dbReference>
<dbReference type="InterPro" id="IPR001412">
    <property type="entry name" value="aa-tRNA-synth_I_CS"/>
</dbReference>
<evidence type="ECO:0000256" key="6">
    <source>
        <dbReference type="ARBA" id="ARBA00022917"/>
    </source>
</evidence>
<dbReference type="SUPFAM" id="SSF52374">
    <property type="entry name" value="Nucleotidylyl transferase"/>
    <property type="match status" value="1"/>
</dbReference>
<dbReference type="PANTHER" id="PTHR11956">
    <property type="entry name" value="ARGINYL-TRNA SYNTHETASE"/>
    <property type="match status" value="1"/>
</dbReference>
<evidence type="ECO:0000256" key="4">
    <source>
        <dbReference type="ARBA" id="ARBA00022741"/>
    </source>
</evidence>
<evidence type="ECO:0000256" key="3">
    <source>
        <dbReference type="ARBA" id="ARBA00022598"/>
    </source>
</evidence>
<dbReference type="Pfam" id="PF03485">
    <property type="entry name" value="Arg_tRNA_synt_N"/>
    <property type="match status" value="1"/>
</dbReference>
<dbReference type="GO" id="GO:0005524">
    <property type="term" value="F:ATP binding"/>
    <property type="evidence" value="ECO:0007669"/>
    <property type="project" value="UniProtKB-UniRule"/>
</dbReference>
<dbReference type="InterPro" id="IPR035684">
    <property type="entry name" value="ArgRS_core"/>
</dbReference>
<dbReference type="Pfam" id="PF00750">
    <property type="entry name" value="tRNA-synt_1d"/>
    <property type="match status" value="2"/>
</dbReference>
<feature type="domain" description="Arginyl tRNA synthetase N-terminal" evidence="12">
    <location>
        <begin position="1"/>
        <end position="90"/>
    </location>
</feature>
<dbReference type="STRING" id="1801766.A2997_00200"/>
<evidence type="ECO:0000256" key="10">
    <source>
        <dbReference type="RuleBase" id="RU363038"/>
    </source>
</evidence>
<evidence type="ECO:0000256" key="5">
    <source>
        <dbReference type="ARBA" id="ARBA00022840"/>
    </source>
</evidence>
<dbReference type="GO" id="GO:0005737">
    <property type="term" value="C:cytoplasm"/>
    <property type="evidence" value="ECO:0007669"/>
    <property type="project" value="UniProtKB-SubCell"/>
</dbReference>
<dbReference type="SUPFAM" id="SSF47323">
    <property type="entry name" value="Anticodon-binding domain of a subclass of class I aminoacyl-tRNA synthetases"/>
    <property type="match status" value="1"/>
</dbReference>
<dbReference type="InterPro" id="IPR036695">
    <property type="entry name" value="Arg-tRNA-synth_N_sf"/>
</dbReference>
<dbReference type="GO" id="GO:0004814">
    <property type="term" value="F:arginine-tRNA ligase activity"/>
    <property type="evidence" value="ECO:0007669"/>
    <property type="project" value="UniProtKB-UniRule"/>
</dbReference>
<dbReference type="InterPro" id="IPR001278">
    <property type="entry name" value="Arg-tRNA-ligase"/>
</dbReference>
<dbReference type="GO" id="GO:0006420">
    <property type="term" value="P:arginyl-tRNA aminoacylation"/>
    <property type="evidence" value="ECO:0007669"/>
    <property type="project" value="UniProtKB-UniRule"/>
</dbReference>
<evidence type="ECO:0000259" key="11">
    <source>
        <dbReference type="SMART" id="SM00836"/>
    </source>
</evidence>
<evidence type="ECO:0000259" key="12">
    <source>
        <dbReference type="SMART" id="SM01016"/>
    </source>
</evidence>
<dbReference type="PRINTS" id="PR01038">
    <property type="entry name" value="TRNASYNTHARG"/>
</dbReference>
<dbReference type="PROSITE" id="PS00178">
    <property type="entry name" value="AA_TRNA_LIGASE_I"/>
    <property type="match status" value="1"/>
</dbReference>
<dbReference type="SMART" id="SM01016">
    <property type="entry name" value="Arg_tRNA_synt_N"/>
    <property type="match status" value="1"/>
</dbReference>
<name>A0A1F6WQ45_9BACT</name>
<dbReference type="EMBL" id="MFUQ01000010">
    <property type="protein sequence ID" value="OGI83865.1"/>
    <property type="molecule type" value="Genomic_DNA"/>
</dbReference>
<dbReference type="Pfam" id="PF05746">
    <property type="entry name" value="DALR_1"/>
    <property type="match status" value="1"/>
</dbReference>
<gene>
    <name evidence="9" type="primary">argS</name>
    <name evidence="13" type="ORF">A2997_00200</name>
</gene>
<dbReference type="PANTHER" id="PTHR11956:SF5">
    <property type="entry name" value="ARGININE--TRNA LIGASE, CYTOPLASMIC"/>
    <property type="match status" value="1"/>
</dbReference>
<dbReference type="FunFam" id="1.10.730.10:FF:000006">
    <property type="entry name" value="Arginyl-tRNA synthetase 2, mitochondrial"/>
    <property type="match status" value="1"/>
</dbReference>
<evidence type="ECO:0000313" key="14">
    <source>
        <dbReference type="Proteomes" id="UP000179448"/>
    </source>
</evidence>
<dbReference type="Gene3D" id="3.40.50.620">
    <property type="entry name" value="HUPs"/>
    <property type="match status" value="1"/>
</dbReference>
<dbReference type="Gene3D" id="1.10.730.10">
    <property type="entry name" value="Isoleucyl-tRNA Synthetase, Domain 1"/>
    <property type="match status" value="1"/>
</dbReference>
<keyword evidence="3 9" id="KW-0436">Ligase</keyword>
<organism evidence="13 14">
    <name type="scientific">Candidatus Nomurabacteria bacterium RIFCSPLOWO2_01_FULL_36_10b</name>
    <dbReference type="NCBI Taxonomy" id="1801766"/>
    <lineage>
        <taxon>Bacteria</taxon>
        <taxon>Candidatus Nomuraibacteriota</taxon>
    </lineage>
</organism>
<feature type="short sequence motif" description="'HIGH' region" evidence="9">
    <location>
        <begin position="127"/>
        <end position="137"/>
    </location>
</feature>
<comment type="similarity">
    <text evidence="1 9 10">Belongs to the class-I aminoacyl-tRNA synthetase family.</text>
</comment>
<keyword evidence="2 9" id="KW-0963">Cytoplasm</keyword>
<evidence type="ECO:0000313" key="13">
    <source>
        <dbReference type="EMBL" id="OGI83865.1"/>
    </source>
</evidence>
<dbReference type="InterPro" id="IPR005148">
    <property type="entry name" value="Arg-tRNA-synth_N"/>
</dbReference>
<comment type="caution">
    <text evidence="13">The sequence shown here is derived from an EMBL/GenBank/DDBJ whole genome shotgun (WGS) entry which is preliminary data.</text>
</comment>
<protein>
    <recommendedName>
        <fullName evidence="9">Arginine--tRNA ligase</fullName>
        <ecNumber evidence="9">6.1.1.19</ecNumber>
    </recommendedName>
    <alternativeName>
        <fullName evidence="9">Arginyl-tRNA synthetase</fullName>
        <shortName evidence="9">ArgRS</shortName>
    </alternativeName>
</protein>
<keyword evidence="6 9" id="KW-0648">Protein biosynthesis</keyword>
<dbReference type="HAMAP" id="MF_00123">
    <property type="entry name" value="Arg_tRNA_synth"/>
    <property type="match status" value="1"/>
</dbReference>
<keyword evidence="5 9" id="KW-0067">ATP-binding</keyword>
<comment type="subcellular location">
    <subcellularLocation>
        <location evidence="9">Cytoplasm</location>
    </subcellularLocation>
</comment>
<dbReference type="InterPro" id="IPR014729">
    <property type="entry name" value="Rossmann-like_a/b/a_fold"/>
</dbReference>
<dbReference type="NCBIfam" id="TIGR00456">
    <property type="entry name" value="argS"/>
    <property type="match status" value="1"/>
</dbReference>
<comment type="catalytic activity">
    <reaction evidence="8 9">
        <text>tRNA(Arg) + L-arginine + ATP = L-arginyl-tRNA(Arg) + AMP + diphosphate</text>
        <dbReference type="Rhea" id="RHEA:20301"/>
        <dbReference type="Rhea" id="RHEA-COMP:9658"/>
        <dbReference type="Rhea" id="RHEA-COMP:9673"/>
        <dbReference type="ChEBI" id="CHEBI:30616"/>
        <dbReference type="ChEBI" id="CHEBI:32682"/>
        <dbReference type="ChEBI" id="CHEBI:33019"/>
        <dbReference type="ChEBI" id="CHEBI:78442"/>
        <dbReference type="ChEBI" id="CHEBI:78513"/>
        <dbReference type="ChEBI" id="CHEBI:456215"/>
        <dbReference type="EC" id="6.1.1.19"/>
    </reaction>
</comment>
<evidence type="ECO:0000256" key="8">
    <source>
        <dbReference type="ARBA" id="ARBA00049339"/>
    </source>
</evidence>
<dbReference type="Proteomes" id="UP000179448">
    <property type="component" value="Unassembled WGS sequence"/>
</dbReference>